<dbReference type="GO" id="GO:0016020">
    <property type="term" value="C:membrane"/>
    <property type="evidence" value="ECO:0007669"/>
    <property type="project" value="UniProtKB-SubCell"/>
</dbReference>
<evidence type="ECO:0008006" key="7">
    <source>
        <dbReference type="Google" id="ProtNLM"/>
    </source>
</evidence>
<dbReference type="PATRIC" id="fig|136160.3.peg.4271"/>
<feature type="transmembrane region" description="Helical" evidence="5">
    <location>
        <begin position="75"/>
        <end position="98"/>
    </location>
</feature>
<evidence type="ECO:0000313" key="6">
    <source>
        <dbReference type="EMBL" id="KOO36993.1"/>
    </source>
</evidence>
<evidence type="ECO:0000256" key="2">
    <source>
        <dbReference type="ARBA" id="ARBA00022692"/>
    </source>
</evidence>
<dbReference type="Pfam" id="PF01758">
    <property type="entry name" value="SBF"/>
    <property type="match status" value="1"/>
</dbReference>
<feature type="transmembrane region" description="Helical" evidence="5">
    <location>
        <begin position="41"/>
        <end position="63"/>
    </location>
</feature>
<proteinExistence type="predicted"/>
<feature type="transmembrane region" description="Helical" evidence="5">
    <location>
        <begin position="288"/>
        <end position="307"/>
    </location>
</feature>
<dbReference type="EMBL" id="LILD01000003">
    <property type="protein sequence ID" value="KOO36993.1"/>
    <property type="molecule type" value="Genomic_DNA"/>
</dbReference>
<gene>
    <name evidence="6" type="ORF">AMD02_16575</name>
</gene>
<sequence length="325" mass="35881">MVDDRFNHFRIINRVLEKGMPVLTPVSVAIGVWMAERFSNFASAVPWLFAVISFVGALGLTLVDIRERLRRPLAMIVTLFILQILMPLIALLVGMLLFDPMTRSGLVLAFSIPTGVMSLMWVTIYHGNKSFALAVVFIHTLLSPFFIPWTLRWFIGTDIPFDVGGMVWGLLWMIVIPSLLAISATRYTPKVVPMMKDVLSPIAKLHLILIIMINSSVAAPFIRSWDLSLLYIILTVLAIALSGYGLGYVGARLLKLDESMRISMVYTCGMRNIGAGAALAVAYFPPPVMVPIVAAILFQQVLAAALGKWMRTGRTDQSLIGRGTT</sequence>
<feature type="transmembrane region" description="Helical" evidence="5">
    <location>
        <begin position="205"/>
        <end position="222"/>
    </location>
</feature>
<dbReference type="AlphaFoldDB" id="A0A0M0KF10"/>
<dbReference type="RefSeq" id="WP_053432203.1">
    <property type="nucleotide sequence ID" value="NZ_CP040441.1"/>
</dbReference>
<dbReference type="Gene3D" id="1.20.1530.20">
    <property type="match status" value="1"/>
</dbReference>
<organism evidence="6">
    <name type="scientific">Halalkalibacterium halodurans</name>
    <name type="common">Bacillus halodurans</name>
    <dbReference type="NCBI Taxonomy" id="86665"/>
    <lineage>
        <taxon>Bacteria</taxon>
        <taxon>Bacillati</taxon>
        <taxon>Bacillota</taxon>
        <taxon>Bacilli</taxon>
        <taxon>Bacillales</taxon>
        <taxon>Bacillaceae</taxon>
        <taxon>Halalkalibacterium (ex Joshi et al. 2022)</taxon>
    </lineage>
</organism>
<feature type="transmembrane region" description="Helical" evidence="5">
    <location>
        <begin position="228"/>
        <end position="251"/>
    </location>
</feature>
<keyword evidence="2 5" id="KW-0812">Transmembrane</keyword>
<dbReference type="InterPro" id="IPR004710">
    <property type="entry name" value="Bilac:Na_transpt"/>
</dbReference>
<evidence type="ECO:0000256" key="4">
    <source>
        <dbReference type="ARBA" id="ARBA00023136"/>
    </source>
</evidence>
<feature type="transmembrane region" description="Helical" evidence="5">
    <location>
        <begin position="131"/>
        <end position="151"/>
    </location>
</feature>
<feature type="transmembrane region" description="Helical" evidence="5">
    <location>
        <begin position="104"/>
        <end position="124"/>
    </location>
</feature>
<name>A0A0M0KF10_ALKHA</name>
<evidence type="ECO:0000256" key="5">
    <source>
        <dbReference type="SAM" id="Phobius"/>
    </source>
</evidence>
<dbReference type="PANTHER" id="PTHR10361">
    <property type="entry name" value="SODIUM-BILE ACID COTRANSPORTER"/>
    <property type="match status" value="1"/>
</dbReference>
<feature type="transmembrane region" description="Helical" evidence="5">
    <location>
        <begin position="163"/>
        <end position="184"/>
    </location>
</feature>
<reference evidence="6" key="1">
    <citation type="submission" date="2015-08" db="EMBL/GenBank/DDBJ databases">
        <title>Complete DNA Sequence of Pseudomonas syringae pv. actinidiae, the Causal Agent of Kiwifruit Canker Disease.</title>
        <authorList>
            <person name="Rikkerink E.H.A."/>
            <person name="Fineran P.C."/>
        </authorList>
    </citation>
    <scope>NUCLEOTIDE SEQUENCE</scope>
    <source>
        <strain evidence="6">DSM 13666</strain>
    </source>
</reference>
<keyword evidence="4 5" id="KW-0472">Membrane</keyword>
<comment type="caution">
    <text evidence="6">The sequence shown here is derived from an EMBL/GenBank/DDBJ whole genome shotgun (WGS) entry which is preliminary data.</text>
</comment>
<dbReference type="InterPro" id="IPR002657">
    <property type="entry name" value="BilAc:Na_symport/Acr3"/>
</dbReference>
<accession>A0A0M0KF10</accession>
<dbReference type="GeneID" id="87596048"/>
<evidence type="ECO:0000256" key="1">
    <source>
        <dbReference type="ARBA" id="ARBA00004141"/>
    </source>
</evidence>
<protein>
    <recommendedName>
        <fullName evidence="7">Bile acid:Na+ symporter, BASS family</fullName>
    </recommendedName>
</protein>
<evidence type="ECO:0000256" key="3">
    <source>
        <dbReference type="ARBA" id="ARBA00022989"/>
    </source>
</evidence>
<feature type="transmembrane region" description="Helical" evidence="5">
    <location>
        <begin position="263"/>
        <end position="282"/>
    </location>
</feature>
<comment type="subcellular location">
    <subcellularLocation>
        <location evidence="1">Membrane</location>
        <topology evidence="1">Multi-pass membrane protein</topology>
    </subcellularLocation>
</comment>
<dbReference type="InterPro" id="IPR038770">
    <property type="entry name" value="Na+/solute_symporter_sf"/>
</dbReference>
<dbReference type="PANTHER" id="PTHR10361:SF28">
    <property type="entry name" value="P3 PROTEIN-RELATED"/>
    <property type="match status" value="1"/>
</dbReference>
<keyword evidence="3 5" id="KW-1133">Transmembrane helix</keyword>